<keyword evidence="5" id="KW-1185">Reference proteome</keyword>
<organism evidence="4 5">
    <name type="scientific">Theobroma cacao</name>
    <name type="common">Cacao</name>
    <name type="synonym">Cocoa</name>
    <dbReference type="NCBI Taxonomy" id="3641"/>
    <lineage>
        <taxon>Eukaryota</taxon>
        <taxon>Viridiplantae</taxon>
        <taxon>Streptophyta</taxon>
        <taxon>Embryophyta</taxon>
        <taxon>Tracheophyta</taxon>
        <taxon>Spermatophyta</taxon>
        <taxon>Magnoliopsida</taxon>
        <taxon>eudicotyledons</taxon>
        <taxon>Gunneridae</taxon>
        <taxon>Pentapetalae</taxon>
        <taxon>rosids</taxon>
        <taxon>malvids</taxon>
        <taxon>Malvales</taxon>
        <taxon>Malvaceae</taxon>
        <taxon>Byttnerioideae</taxon>
        <taxon>Theobroma</taxon>
    </lineage>
</organism>
<evidence type="ECO:0000313" key="5">
    <source>
        <dbReference type="Proteomes" id="UP000026915"/>
    </source>
</evidence>
<dbReference type="GO" id="GO:0004860">
    <property type="term" value="F:protein kinase inhibitor activity"/>
    <property type="evidence" value="ECO:0007669"/>
    <property type="project" value="UniProtKB-KW"/>
</dbReference>
<evidence type="ECO:0000256" key="2">
    <source>
        <dbReference type="ARBA" id="ARBA00023306"/>
    </source>
</evidence>
<keyword evidence="1" id="KW-0649">Protein kinase inhibitor</keyword>
<dbReference type="Gramene" id="Tc09v2_t027110.1">
    <property type="protein sequence ID" value="Tc09v2_p027110.1"/>
    <property type="gene ID" value="Tc09v2_g027110"/>
</dbReference>
<dbReference type="AlphaFoldDB" id="A0A061GXY2"/>
<feature type="compositionally biased region" description="Basic and acidic residues" evidence="3">
    <location>
        <begin position="9"/>
        <end position="19"/>
    </location>
</feature>
<gene>
    <name evidence="4" type="ORF">TCM_041853</name>
</gene>
<dbReference type="InParanoid" id="A0A061GXY2"/>
<feature type="region of interest" description="Disordered" evidence="3">
    <location>
        <begin position="1"/>
        <end position="73"/>
    </location>
</feature>
<dbReference type="OMA" id="QEDECEI"/>
<evidence type="ECO:0000256" key="1">
    <source>
        <dbReference type="ARBA" id="ARBA00023013"/>
    </source>
</evidence>
<dbReference type="Proteomes" id="UP000026915">
    <property type="component" value="Chromosome 9"/>
</dbReference>
<dbReference type="FunCoup" id="A0A061GXY2">
    <property type="interactions" value="17"/>
</dbReference>
<dbReference type="GO" id="GO:0005634">
    <property type="term" value="C:nucleus"/>
    <property type="evidence" value="ECO:0000318"/>
    <property type="project" value="GO_Central"/>
</dbReference>
<dbReference type="OrthoDB" id="1933617at2759"/>
<sequence>MIKTMGESNSDKFLSEKDPSSTMEFNCSVRPPLESQKDQCQTAPLQDADDEPQQKEERVPKEQDQQQEEVEDKYMLEVSPVKSKLPSLGEFNVHEDCEVHEKGAVHVNGDEENNDGFKTPTSLDHKIPSLLKCPPAPRRPVYLQAPKRKDYVHRTILIDLTKEIEALFPPAFLADLGKKIKKARQGSDFK</sequence>
<feature type="compositionally biased region" description="Basic and acidic residues" evidence="3">
    <location>
        <begin position="52"/>
        <end position="64"/>
    </location>
</feature>
<keyword evidence="2" id="KW-0131">Cell cycle</keyword>
<protein>
    <submittedName>
        <fullName evidence="4">Uncharacterized protein isoform 3</fullName>
    </submittedName>
</protein>
<reference evidence="4 5" key="1">
    <citation type="journal article" date="2013" name="Genome Biol.">
        <title>The genome sequence of the most widely cultivated cacao type and its use to identify candidate genes regulating pod color.</title>
        <authorList>
            <person name="Motamayor J.C."/>
            <person name="Mockaitis K."/>
            <person name="Schmutz J."/>
            <person name="Haiminen N."/>
            <person name="Iii D.L."/>
            <person name="Cornejo O."/>
            <person name="Findley S.D."/>
            <person name="Zheng P."/>
            <person name="Utro F."/>
            <person name="Royaert S."/>
            <person name="Saski C."/>
            <person name="Jenkins J."/>
            <person name="Podicheti R."/>
            <person name="Zhao M."/>
            <person name="Scheffler B.E."/>
            <person name="Stack J.C."/>
            <person name="Feltus F.A."/>
            <person name="Mustiga G.M."/>
            <person name="Amores F."/>
            <person name="Phillips W."/>
            <person name="Marelli J.P."/>
            <person name="May G.D."/>
            <person name="Shapiro H."/>
            <person name="Ma J."/>
            <person name="Bustamante C.D."/>
            <person name="Schnell R.J."/>
            <person name="Main D."/>
            <person name="Gilbert D."/>
            <person name="Parida L."/>
            <person name="Kuhn D.N."/>
        </authorList>
    </citation>
    <scope>NUCLEOTIDE SEQUENCE [LARGE SCALE GENOMIC DNA]</scope>
    <source>
        <strain evidence="5">cv. Matina 1-6</strain>
    </source>
</reference>
<evidence type="ECO:0000256" key="3">
    <source>
        <dbReference type="SAM" id="MobiDB-lite"/>
    </source>
</evidence>
<name>A0A061GXY2_THECC</name>
<dbReference type="GO" id="GO:0032875">
    <property type="term" value="P:regulation of DNA endoreduplication"/>
    <property type="evidence" value="ECO:0007669"/>
    <property type="project" value="InterPro"/>
</dbReference>
<dbReference type="PANTHER" id="PTHR33142:SF66">
    <property type="entry name" value="CYCLIN-DEPENDENT PROTEIN KINASE INHIBITOR SMR3"/>
    <property type="match status" value="1"/>
</dbReference>
<evidence type="ECO:0000313" key="4">
    <source>
        <dbReference type="EMBL" id="EOY34057.1"/>
    </source>
</evidence>
<proteinExistence type="predicted"/>
<accession>A0A061GXY2</accession>
<dbReference type="PANTHER" id="PTHR33142">
    <property type="entry name" value="CYCLIN-DEPENDENT PROTEIN KINASE INHIBITOR SMR13"/>
    <property type="match status" value="1"/>
</dbReference>
<dbReference type="InterPro" id="IPR040389">
    <property type="entry name" value="SMR"/>
</dbReference>
<dbReference type="eggNOG" id="ENOG502S5SV">
    <property type="taxonomic scope" value="Eukaryota"/>
</dbReference>
<dbReference type="Gramene" id="EOY34057">
    <property type="protein sequence ID" value="EOY34057"/>
    <property type="gene ID" value="TCM_041853"/>
</dbReference>
<dbReference type="EMBL" id="CM001887">
    <property type="protein sequence ID" value="EOY34057.1"/>
    <property type="molecule type" value="Genomic_DNA"/>
</dbReference>